<evidence type="ECO:0000313" key="2">
    <source>
        <dbReference type="EMBL" id="GJD95504.1"/>
    </source>
</evidence>
<keyword evidence="3" id="KW-1185">Reference proteome</keyword>
<evidence type="ECO:0000259" key="1">
    <source>
        <dbReference type="PROSITE" id="PS50851"/>
    </source>
</evidence>
<reference evidence="2" key="2">
    <citation type="submission" date="2021-08" db="EMBL/GenBank/DDBJ databases">
        <authorList>
            <person name="Tani A."/>
            <person name="Ola A."/>
            <person name="Ogura Y."/>
            <person name="Katsura K."/>
            <person name="Hayashi T."/>
        </authorList>
    </citation>
    <scope>NUCLEOTIDE SEQUENCE</scope>
    <source>
        <strain evidence="2">DSM 19015</strain>
    </source>
</reference>
<sequence>MSLGHDALGLDDAGRQALLDARSAALARRGTAAEQAAALRSYLVCTCGHDRYGLAVEAVAHVMPARACTPVPGAPPALIGLAARSGRVVSVLDLAAALGRPRTEGTREGRGHFLILRGAGPAIALAVERVHGVRRVAAPAGASGQPEAAADLDAAPGLGADAVSSYAAAEGAAEGGFVVIDLPRLLRRYLP</sequence>
<comment type="caution">
    <text evidence="2">The sequence shown here is derived from an EMBL/GenBank/DDBJ whole genome shotgun (WGS) entry which is preliminary data.</text>
</comment>
<dbReference type="EMBL" id="BPQP01000038">
    <property type="protein sequence ID" value="GJD95504.1"/>
    <property type="molecule type" value="Genomic_DNA"/>
</dbReference>
<dbReference type="InterPro" id="IPR002545">
    <property type="entry name" value="CheW-lke_dom"/>
</dbReference>
<reference evidence="2" key="1">
    <citation type="journal article" date="2021" name="Front. Microbiol.">
        <title>Comprehensive Comparative Genomics and Phenotyping of Methylobacterium Species.</title>
        <authorList>
            <person name="Alessa O."/>
            <person name="Ogura Y."/>
            <person name="Fujitani Y."/>
            <person name="Takami H."/>
            <person name="Hayashi T."/>
            <person name="Sahin N."/>
            <person name="Tani A."/>
        </authorList>
    </citation>
    <scope>NUCLEOTIDE SEQUENCE</scope>
    <source>
        <strain evidence="2">DSM 19015</strain>
    </source>
</reference>
<dbReference type="SUPFAM" id="SSF50341">
    <property type="entry name" value="CheW-like"/>
    <property type="match status" value="1"/>
</dbReference>
<dbReference type="PROSITE" id="PS50851">
    <property type="entry name" value="CHEW"/>
    <property type="match status" value="1"/>
</dbReference>
<dbReference type="InterPro" id="IPR036061">
    <property type="entry name" value="CheW-like_dom_sf"/>
</dbReference>
<gene>
    <name evidence="2" type="ORF">OCOJLMKI_2717</name>
</gene>
<name>A0ABQ4S0Q9_9HYPH</name>
<dbReference type="RefSeq" id="WP_238244646.1">
    <property type="nucleotide sequence ID" value="NZ_BPQP01000038.1"/>
</dbReference>
<proteinExistence type="predicted"/>
<accession>A0ABQ4S0Q9</accession>
<organism evidence="2 3">
    <name type="scientific">Methylobacterium iners</name>
    <dbReference type="NCBI Taxonomy" id="418707"/>
    <lineage>
        <taxon>Bacteria</taxon>
        <taxon>Pseudomonadati</taxon>
        <taxon>Pseudomonadota</taxon>
        <taxon>Alphaproteobacteria</taxon>
        <taxon>Hyphomicrobiales</taxon>
        <taxon>Methylobacteriaceae</taxon>
        <taxon>Methylobacterium</taxon>
    </lineage>
</organism>
<protein>
    <recommendedName>
        <fullName evidence="1">CheW-like domain-containing protein</fullName>
    </recommendedName>
</protein>
<dbReference type="Gene3D" id="2.40.50.180">
    <property type="entry name" value="CheA-289, Domain 4"/>
    <property type="match status" value="1"/>
</dbReference>
<dbReference type="SMART" id="SM00260">
    <property type="entry name" value="CheW"/>
    <property type="match status" value="1"/>
</dbReference>
<dbReference type="Pfam" id="PF01584">
    <property type="entry name" value="CheW"/>
    <property type="match status" value="1"/>
</dbReference>
<evidence type="ECO:0000313" key="3">
    <source>
        <dbReference type="Proteomes" id="UP001055125"/>
    </source>
</evidence>
<dbReference type="Gene3D" id="2.30.30.40">
    <property type="entry name" value="SH3 Domains"/>
    <property type="match status" value="1"/>
</dbReference>
<feature type="domain" description="CheW-like" evidence="1">
    <location>
        <begin position="39"/>
        <end position="191"/>
    </location>
</feature>
<dbReference type="Proteomes" id="UP001055125">
    <property type="component" value="Unassembled WGS sequence"/>
</dbReference>